<reference evidence="1" key="1">
    <citation type="submission" date="2020-05" db="EMBL/GenBank/DDBJ databases">
        <authorList>
            <person name="Chiriac C."/>
            <person name="Salcher M."/>
            <person name="Ghai R."/>
            <person name="Kavagutti S V."/>
        </authorList>
    </citation>
    <scope>NUCLEOTIDE SEQUENCE</scope>
</reference>
<name>A0A6J6ZYE4_9ZZZZ</name>
<organism evidence="1">
    <name type="scientific">freshwater metagenome</name>
    <dbReference type="NCBI Taxonomy" id="449393"/>
    <lineage>
        <taxon>unclassified sequences</taxon>
        <taxon>metagenomes</taxon>
        <taxon>ecological metagenomes</taxon>
    </lineage>
</organism>
<proteinExistence type="predicted"/>
<protein>
    <submittedName>
        <fullName evidence="1">Unannotated protein</fullName>
    </submittedName>
</protein>
<gene>
    <name evidence="1" type="ORF">UFOPK3204_00462</name>
</gene>
<dbReference type="EMBL" id="CAFABK010000013">
    <property type="protein sequence ID" value="CAB4825512.1"/>
    <property type="molecule type" value="Genomic_DNA"/>
</dbReference>
<evidence type="ECO:0000313" key="1">
    <source>
        <dbReference type="EMBL" id="CAB4825512.1"/>
    </source>
</evidence>
<sequence length="297" mass="30840">MAAIKLCTKVLLASALVAVPAILLAPAGLAITDDNVVDCTPSPTNNPLPAPCTTPLEDESNKFDISNLPTFTVTPGAAKSRTTFNFSAIVSALGEYAAAPFFYVTYGDGTGFGGPTDLRAISSFPTSHTYNKAGEYTLTGYGVYGGQVEQASVTFTVDKAIETEPTTAPSESAIWEPVATPTSTNNVITQVESPSQVDVAKTVLKAAPSPTIANAPKIATAAGTATAIRVGALPEKVSISAAIRIGGKWTTLPDLTTRANGTTTLAPLTFTKPGSYPVRLTLPDGSIRYLKLISRKK</sequence>
<dbReference type="AlphaFoldDB" id="A0A6J6ZYE4"/>
<accession>A0A6J6ZYE4</accession>